<dbReference type="GO" id="GO:0020037">
    <property type="term" value="F:heme binding"/>
    <property type="evidence" value="ECO:0007669"/>
    <property type="project" value="InterPro"/>
</dbReference>
<evidence type="ECO:0000313" key="5">
    <source>
        <dbReference type="EMBL" id="KKK71863.1"/>
    </source>
</evidence>
<dbReference type="GO" id="GO:0009055">
    <property type="term" value="F:electron transfer activity"/>
    <property type="evidence" value="ECO:0007669"/>
    <property type="project" value="InterPro"/>
</dbReference>
<dbReference type="PANTHER" id="PTHR33751">
    <property type="entry name" value="CBB3-TYPE CYTOCHROME C OXIDASE SUBUNIT FIXP"/>
    <property type="match status" value="1"/>
</dbReference>
<dbReference type="GO" id="GO:0046872">
    <property type="term" value="F:metal ion binding"/>
    <property type="evidence" value="ECO:0007669"/>
    <property type="project" value="UniProtKB-KW"/>
</dbReference>
<dbReference type="Gene3D" id="1.10.760.10">
    <property type="entry name" value="Cytochrome c-like domain"/>
    <property type="match status" value="1"/>
</dbReference>
<sequence length="134" mass="14615">FGWSTDVQGAGKLDRQGVSDIISYMRDVSSRERDYIYQGSNPGNAAAGKGLFSSHCAECHGESGEGLKAPALNNQEFLNAATNGYLIATISIGRDGTRMPSWGAGSEELPVLSATQRQDLAAYIRSWQRFRIRR</sequence>
<dbReference type="PANTHER" id="PTHR33751:SF1">
    <property type="entry name" value="CBB3-TYPE CYTOCHROME C OXIDASE SUBUNIT FIXP"/>
    <property type="match status" value="1"/>
</dbReference>
<keyword evidence="3" id="KW-0408">Iron</keyword>
<feature type="non-terminal residue" evidence="5">
    <location>
        <position position="1"/>
    </location>
</feature>
<organism evidence="5">
    <name type="scientific">marine sediment metagenome</name>
    <dbReference type="NCBI Taxonomy" id="412755"/>
    <lineage>
        <taxon>unclassified sequences</taxon>
        <taxon>metagenomes</taxon>
        <taxon>ecological metagenomes</taxon>
    </lineage>
</organism>
<protein>
    <recommendedName>
        <fullName evidence="4">Cytochrome c domain-containing protein</fullName>
    </recommendedName>
</protein>
<feature type="domain" description="Cytochrome c" evidence="4">
    <location>
        <begin position="43"/>
        <end position="128"/>
    </location>
</feature>
<dbReference type="InterPro" id="IPR009056">
    <property type="entry name" value="Cyt_c-like_dom"/>
</dbReference>
<reference evidence="5" key="1">
    <citation type="journal article" date="2015" name="Nature">
        <title>Complex archaea that bridge the gap between prokaryotes and eukaryotes.</title>
        <authorList>
            <person name="Spang A."/>
            <person name="Saw J.H."/>
            <person name="Jorgensen S.L."/>
            <person name="Zaremba-Niedzwiedzka K."/>
            <person name="Martijn J."/>
            <person name="Lind A.E."/>
            <person name="van Eijk R."/>
            <person name="Schleper C."/>
            <person name="Guy L."/>
            <person name="Ettema T.J."/>
        </authorList>
    </citation>
    <scope>NUCLEOTIDE SEQUENCE</scope>
</reference>
<dbReference type="InterPro" id="IPR036909">
    <property type="entry name" value="Cyt_c-like_dom_sf"/>
</dbReference>
<comment type="caution">
    <text evidence="5">The sequence shown here is derived from an EMBL/GenBank/DDBJ whole genome shotgun (WGS) entry which is preliminary data.</text>
</comment>
<evidence type="ECO:0000256" key="2">
    <source>
        <dbReference type="ARBA" id="ARBA00022723"/>
    </source>
</evidence>
<keyword evidence="1" id="KW-0349">Heme</keyword>
<gene>
    <name evidence="5" type="ORF">LCGC14_2909650</name>
</gene>
<dbReference type="PROSITE" id="PS51007">
    <property type="entry name" value="CYTC"/>
    <property type="match status" value="1"/>
</dbReference>
<evidence type="ECO:0000259" key="4">
    <source>
        <dbReference type="PROSITE" id="PS51007"/>
    </source>
</evidence>
<accession>A0A0F8XSG0</accession>
<name>A0A0F8XSG0_9ZZZZ</name>
<dbReference type="InterPro" id="IPR050597">
    <property type="entry name" value="Cytochrome_c_Oxidase_Subunit"/>
</dbReference>
<dbReference type="EMBL" id="LAZR01057540">
    <property type="protein sequence ID" value="KKK71863.1"/>
    <property type="molecule type" value="Genomic_DNA"/>
</dbReference>
<dbReference type="SUPFAM" id="SSF46626">
    <property type="entry name" value="Cytochrome c"/>
    <property type="match status" value="1"/>
</dbReference>
<proteinExistence type="predicted"/>
<dbReference type="AlphaFoldDB" id="A0A0F8XSG0"/>
<evidence type="ECO:0000256" key="1">
    <source>
        <dbReference type="ARBA" id="ARBA00022617"/>
    </source>
</evidence>
<keyword evidence="2" id="KW-0479">Metal-binding</keyword>
<dbReference type="Pfam" id="PF13442">
    <property type="entry name" value="Cytochrome_CBB3"/>
    <property type="match status" value="1"/>
</dbReference>
<evidence type="ECO:0000256" key="3">
    <source>
        <dbReference type="ARBA" id="ARBA00023004"/>
    </source>
</evidence>